<gene>
    <name evidence="2" type="ORF">PoB_001330000</name>
</gene>
<name>A0AAV3YUE0_9GAST</name>
<keyword evidence="3" id="KW-1185">Reference proteome</keyword>
<feature type="region of interest" description="Disordered" evidence="1">
    <location>
        <begin position="23"/>
        <end position="50"/>
    </location>
</feature>
<sequence length="73" mass="8820">METKSDLLGKQTSRCRQRMTYWENRPEDGDKEWPAGKTDQQMETKNGLLGKQISRCRQRVIYWENRPEDEEKE</sequence>
<reference evidence="2 3" key="1">
    <citation type="journal article" date="2021" name="Elife">
        <title>Chloroplast acquisition without the gene transfer in kleptoplastic sea slugs, Plakobranchus ocellatus.</title>
        <authorList>
            <person name="Maeda T."/>
            <person name="Takahashi S."/>
            <person name="Yoshida T."/>
            <person name="Shimamura S."/>
            <person name="Takaki Y."/>
            <person name="Nagai Y."/>
            <person name="Toyoda A."/>
            <person name="Suzuki Y."/>
            <person name="Arimoto A."/>
            <person name="Ishii H."/>
            <person name="Satoh N."/>
            <person name="Nishiyama T."/>
            <person name="Hasebe M."/>
            <person name="Maruyama T."/>
            <person name="Minagawa J."/>
            <person name="Obokata J."/>
            <person name="Shigenobu S."/>
        </authorList>
    </citation>
    <scope>NUCLEOTIDE SEQUENCE [LARGE SCALE GENOMIC DNA]</scope>
</reference>
<dbReference type="AlphaFoldDB" id="A0AAV3YUE0"/>
<evidence type="ECO:0000313" key="3">
    <source>
        <dbReference type="Proteomes" id="UP000735302"/>
    </source>
</evidence>
<organism evidence="2 3">
    <name type="scientific">Plakobranchus ocellatus</name>
    <dbReference type="NCBI Taxonomy" id="259542"/>
    <lineage>
        <taxon>Eukaryota</taxon>
        <taxon>Metazoa</taxon>
        <taxon>Spiralia</taxon>
        <taxon>Lophotrochozoa</taxon>
        <taxon>Mollusca</taxon>
        <taxon>Gastropoda</taxon>
        <taxon>Heterobranchia</taxon>
        <taxon>Euthyneura</taxon>
        <taxon>Panpulmonata</taxon>
        <taxon>Sacoglossa</taxon>
        <taxon>Placobranchoidea</taxon>
        <taxon>Plakobranchidae</taxon>
        <taxon>Plakobranchus</taxon>
    </lineage>
</organism>
<evidence type="ECO:0000313" key="2">
    <source>
        <dbReference type="EMBL" id="GFN86794.1"/>
    </source>
</evidence>
<comment type="caution">
    <text evidence="2">The sequence shown here is derived from an EMBL/GenBank/DDBJ whole genome shotgun (WGS) entry which is preliminary data.</text>
</comment>
<proteinExistence type="predicted"/>
<evidence type="ECO:0000256" key="1">
    <source>
        <dbReference type="SAM" id="MobiDB-lite"/>
    </source>
</evidence>
<accession>A0AAV3YUE0</accession>
<dbReference type="Proteomes" id="UP000735302">
    <property type="component" value="Unassembled WGS sequence"/>
</dbReference>
<feature type="compositionally biased region" description="Basic and acidic residues" evidence="1">
    <location>
        <begin position="24"/>
        <end position="34"/>
    </location>
</feature>
<dbReference type="EMBL" id="BLXT01001599">
    <property type="protein sequence ID" value="GFN86794.1"/>
    <property type="molecule type" value="Genomic_DNA"/>
</dbReference>
<protein>
    <submittedName>
        <fullName evidence="2">Uncharacterized protein</fullName>
    </submittedName>
</protein>